<protein>
    <submittedName>
        <fullName evidence="3">Uncharacterized protein</fullName>
    </submittedName>
</protein>
<dbReference type="EMBL" id="OY731400">
    <property type="protein sequence ID" value="CAJ1938909.1"/>
    <property type="molecule type" value="Genomic_DNA"/>
</dbReference>
<feature type="region of interest" description="Disordered" evidence="2">
    <location>
        <begin position="1"/>
        <end position="38"/>
    </location>
</feature>
<gene>
    <name evidence="3" type="ORF">AYBTSS11_LOCUS8854</name>
</gene>
<proteinExistence type="predicted"/>
<evidence type="ECO:0000256" key="1">
    <source>
        <dbReference type="SAM" id="Coils"/>
    </source>
</evidence>
<accession>A0AA86VHX7</accession>
<keyword evidence="1" id="KW-0175">Coiled coil</keyword>
<evidence type="ECO:0000256" key="2">
    <source>
        <dbReference type="SAM" id="MobiDB-lite"/>
    </source>
</evidence>
<feature type="coiled-coil region" evidence="1">
    <location>
        <begin position="203"/>
        <end position="237"/>
    </location>
</feature>
<evidence type="ECO:0000313" key="4">
    <source>
        <dbReference type="Proteomes" id="UP001189624"/>
    </source>
</evidence>
<sequence length="290" mass="32792">MSNLWSNQRVPILEKPEDVQNPSPAPTHIEPPSPFEQPISPPFKVPSVELISSTLPQISDPTPEDLPEYRTTIEEDPFSILDILLSKDVTPSSHSSKPLVTSTEEANKLIQQFRSFFYSSPLEVLVESLEKKQLFQEILTAIEAFPDDTLPKSFDAEVAAATDLFNKAYSARKKKQSIATELTTISTFQTEKSNLLKNQKLDLEEASKEQSLVRGEIEKLEKRLQQLKAQDDLLTTKMNSIKSSAKEVTLSLGQSMERKRKVVVEENSNLSSWIQLLIDFDQLKSQYQIL</sequence>
<name>A0AA86VHX7_9FABA</name>
<organism evidence="3 4">
    <name type="scientific">Sphenostylis stenocarpa</name>
    <dbReference type="NCBI Taxonomy" id="92480"/>
    <lineage>
        <taxon>Eukaryota</taxon>
        <taxon>Viridiplantae</taxon>
        <taxon>Streptophyta</taxon>
        <taxon>Embryophyta</taxon>
        <taxon>Tracheophyta</taxon>
        <taxon>Spermatophyta</taxon>
        <taxon>Magnoliopsida</taxon>
        <taxon>eudicotyledons</taxon>
        <taxon>Gunneridae</taxon>
        <taxon>Pentapetalae</taxon>
        <taxon>rosids</taxon>
        <taxon>fabids</taxon>
        <taxon>Fabales</taxon>
        <taxon>Fabaceae</taxon>
        <taxon>Papilionoideae</taxon>
        <taxon>50 kb inversion clade</taxon>
        <taxon>NPAAA clade</taxon>
        <taxon>indigoferoid/millettioid clade</taxon>
        <taxon>Phaseoleae</taxon>
        <taxon>Sphenostylis</taxon>
    </lineage>
</organism>
<dbReference type="AlphaFoldDB" id="A0AA86VHX7"/>
<reference evidence="3" key="1">
    <citation type="submission" date="2023-10" db="EMBL/GenBank/DDBJ databases">
        <authorList>
            <person name="Domelevo Entfellner J.-B."/>
        </authorList>
    </citation>
    <scope>NUCLEOTIDE SEQUENCE</scope>
</reference>
<keyword evidence="4" id="KW-1185">Reference proteome</keyword>
<dbReference type="Gramene" id="rna-AYBTSS11_LOCUS8854">
    <property type="protein sequence ID" value="CAJ1938909.1"/>
    <property type="gene ID" value="gene-AYBTSS11_LOCUS8854"/>
</dbReference>
<dbReference type="Proteomes" id="UP001189624">
    <property type="component" value="Chromosome 3"/>
</dbReference>
<feature type="compositionally biased region" description="Pro residues" evidence="2">
    <location>
        <begin position="23"/>
        <end position="38"/>
    </location>
</feature>
<evidence type="ECO:0000313" key="3">
    <source>
        <dbReference type="EMBL" id="CAJ1938909.1"/>
    </source>
</evidence>